<proteinExistence type="predicted"/>
<feature type="coiled-coil region" evidence="2">
    <location>
        <begin position="563"/>
        <end position="708"/>
    </location>
</feature>
<feature type="region of interest" description="Disordered" evidence="3">
    <location>
        <begin position="315"/>
        <end position="343"/>
    </location>
</feature>
<evidence type="ECO:0000256" key="3">
    <source>
        <dbReference type="SAM" id="MobiDB-lite"/>
    </source>
</evidence>
<feature type="region of interest" description="Disordered" evidence="3">
    <location>
        <begin position="1375"/>
        <end position="1414"/>
    </location>
</feature>
<feature type="compositionally biased region" description="Low complexity" evidence="3">
    <location>
        <begin position="1403"/>
        <end position="1412"/>
    </location>
</feature>
<gene>
    <name evidence="4" type="ORF">CEUSTIGMA_g13462.t1</name>
</gene>
<dbReference type="Proteomes" id="UP000232323">
    <property type="component" value="Unassembled WGS sequence"/>
</dbReference>
<dbReference type="GO" id="GO:0005856">
    <property type="term" value="C:cytoskeleton"/>
    <property type="evidence" value="ECO:0007669"/>
    <property type="project" value="TreeGrafter"/>
</dbReference>
<sequence length="1540" mass="163321">MKSRTQLAELIMGAGLVGGAAKKKNDDKDEHLRQEQPVLYGYGPQNDSQNSGQLCRSGEASSAHHPPPRGPSGRYTLQAPAAGTTTRPSSSTAANRSRRPSSARRSGSGSSQPDSTPCYLPPHTFHRSVSLSQHASEVPQDQYQSDLEIEDLTLNTGTSSVHAVSMPRISYSAAADHPAESDTNSHSLVPRTMVASPKQQQQVNQQDPCWAIRHSAFLPHSQSIAASAATAVLPWAGASSDMPHPHPLMRSATSASHQRLSADPTATATDQELGGRQQVFAGASITPLNYSPSTPTTARRQAGCVNTSCSGVLSAPPAAAGQHGDRDNADDDEQYSYHSTPPSAHLHPLAVAAAAAAAAAQGAALILSGGKSSLSTHNTTTHDPPLASSAIKELQYYGKANNQGLLKTASSAPSTDDVVMLRDNAAPPQLVHGGPPQLVHGGPPQLVHGGPPQLVHGGLYTTVEDDIESTRMSVVAYHNDALLPPATLLSTVIPLVRDDDTSAADGEEAPHQHRIQMLQRLVEELKVQLSAEQVNHDRSLKAAIEETVRRAQGDYDTQVHQIQAEYGEKVMAAEREVAGLKAQLQMVISERANAATEAGMKGLRATKMAEEKAENAETQRRIAERRASVAECECMGLRDRLDVQGRELETVMRELEAERSASEGLRKAAQEAAQQVREEHRAMTKKAMADVEAAKKSLQETVDKLTVDLAKRTQTLLAVQSELEEVRHTLLEQPQQQLLISSSVSLLPNAGQDSLPAKDYVSSKSVQHSYLPQASDHAAVMDHVFKPSERPSSLSNLDTTPYVVEGMASGPAAKVEPQTVIHGNTSSTSGASLAASNHPAGHLLRGSENGISSSISSAILSTSSAAHALLSQTSTQISSRPGTANQAVMSRSETSRKETKQHNEVTGSSSGSGSAGKGGGSNSSSNNNNLGEALMKAARRHKTELAACREDYARRLLDLEASLRKGEAASKELTRGVEALFTQLTHRTASLLAGRVAIFGGLSPAFLPLPVGTCSTSATPSQLGGTMAPNGSSANVLHQMNERLSTENACLLAELAKFHAGKHPLQRKLQQAATGTAGNSAGTTGNTTSSQLPPTSVAFSTTTASQQGSAASSSSAAVKEALASAVREVLLCSRQELLPALMTAEGWEGSGCSDGAGGNTEGGSGSYWSSSISHMGGKAEAAVSAAESSMRMRAEFLELQREVVLLRTELLASQSAIAASNQQCGSQETTLKQNKKELSAAEKRILELQEEVRHYRNGGGYAGGGASSVYGDGDAVSSVMVPGTLSAEKLEEKLRLSKEEVVRYKNLLAAVKKDKDLKERQVEELQTRLDRGDMQIRELRTEAGRQEEGVRRLRSLLTQARSLLREAGVPFMEDAHESGLGNGTSALGSSKTKVSGSGGLSSKGGSVSGDDGAPLFKALDAREREKEISRLQREVAEAQHAAGLAHKEVKRHKGLVERAAAELNKERDEAASRLAASTHQLAKDVADARQAAQKSEAALRAVDSEVMELRRQLIETRGQLERTKLDADYLKARLADVYEK</sequence>
<dbReference type="PANTHER" id="PTHR32083:SF48">
    <property type="entry name" value="TRANS-GOLGI NETWORK-LOCALIZED SYP41-INTERACTING PROTEIN 1"/>
    <property type="match status" value="1"/>
</dbReference>
<feature type="compositionally biased region" description="Low complexity" evidence="3">
    <location>
        <begin position="1072"/>
        <end position="1090"/>
    </location>
</feature>
<reference evidence="4 5" key="1">
    <citation type="submission" date="2017-08" db="EMBL/GenBank/DDBJ databases">
        <title>Acidophilic green algal genome provides insights into adaptation to an acidic environment.</title>
        <authorList>
            <person name="Hirooka S."/>
            <person name="Hirose Y."/>
            <person name="Kanesaki Y."/>
            <person name="Higuchi S."/>
            <person name="Fujiwara T."/>
            <person name="Onuma R."/>
            <person name="Era A."/>
            <person name="Ohbayashi R."/>
            <person name="Uzuka A."/>
            <person name="Nozaki H."/>
            <person name="Yoshikawa H."/>
            <person name="Miyagishima S.Y."/>
        </authorList>
    </citation>
    <scope>NUCLEOTIDE SEQUENCE [LARGE SCALE GENOMIC DNA]</scope>
    <source>
        <strain evidence="4 5">NIES-2499</strain>
    </source>
</reference>
<feature type="compositionally biased region" description="Low complexity" evidence="3">
    <location>
        <begin position="79"/>
        <end position="95"/>
    </location>
</feature>
<dbReference type="OrthoDB" id="548503at2759"/>
<feature type="region of interest" description="Disordered" evidence="3">
    <location>
        <begin position="872"/>
        <end position="929"/>
    </location>
</feature>
<feature type="compositionally biased region" description="Low complexity" evidence="3">
    <location>
        <begin position="823"/>
        <end position="837"/>
    </location>
</feature>
<feature type="region of interest" description="Disordered" evidence="3">
    <location>
        <begin position="12"/>
        <end position="124"/>
    </location>
</feature>
<protein>
    <submittedName>
        <fullName evidence="4">Uncharacterized protein</fullName>
    </submittedName>
</protein>
<feature type="compositionally biased region" description="Polar residues" evidence="3">
    <location>
        <begin position="876"/>
        <end position="892"/>
    </location>
</feature>
<organism evidence="4 5">
    <name type="scientific">Chlamydomonas eustigma</name>
    <dbReference type="NCBI Taxonomy" id="1157962"/>
    <lineage>
        <taxon>Eukaryota</taxon>
        <taxon>Viridiplantae</taxon>
        <taxon>Chlorophyta</taxon>
        <taxon>core chlorophytes</taxon>
        <taxon>Chlorophyceae</taxon>
        <taxon>CS clade</taxon>
        <taxon>Chlamydomonadales</taxon>
        <taxon>Chlamydomonadaceae</taxon>
        <taxon>Chlamydomonas</taxon>
    </lineage>
</organism>
<dbReference type="EMBL" id="BEGY01000220">
    <property type="protein sequence ID" value="GAX86047.1"/>
    <property type="molecule type" value="Genomic_DNA"/>
</dbReference>
<evidence type="ECO:0000313" key="4">
    <source>
        <dbReference type="EMBL" id="GAX86047.1"/>
    </source>
</evidence>
<accession>A0A250XSJ7</accession>
<comment type="caution">
    <text evidence="4">The sequence shown here is derived from an EMBL/GenBank/DDBJ whole genome shotgun (WGS) entry which is preliminary data.</text>
</comment>
<feature type="coiled-coil region" evidence="2">
    <location>
        <begin position="1287"/>
        <end position="1342"/>
    </location>
</feature>
<keyword evidence="5" id="KW-1185">Reference proteome</keyword>
<feature type="region of interest" description="Disordered" evidence="3">
    <location>
        <begin position="1066"/>
        <end position="1103"/>
    </location>
</feature>
<feature type="compositionally biased region" description="Basic and acidic residues" evidence="3">
    <location>
        <begin position="893"/>
        <end position="903"/>
    </location>
</feature>
<name>A0A250XSJ7_9CHLO</name>
<evidence type="ECO:0000313" key="5">
    <source>
        <dbReference type="Proteomes" id="UP000232323"/>
    </source>
</evidence>
<evidence type="ECO:0000256" key="2">
    <source>
        <dbReference type="SAM" id="Coils"/>
    </source>
</evidence>
<dbReference type="PANTHER" id="PTHR32083">
    <property type="entry name" value="CILIA AND FLAGELLA-ASSOCIATED PROTEIN 58-RELATED"/>
    <property type="match status" value="1"/>
</dbReference>
<feature type="compositionally biased region" description="Polar residues" evidence="3">
    <location>
        <begin position="45"/>
        <end position="54"/>
    </location>
</feature>
<keyword evidence="1 2" id="KW-0175">Coiled coil</keyword>
<evidence type="ECO:0000256" key="1">
    <source>
        <dbReference type="ARBA" id="ARBA00023054"/>
    </source>
</evidence>
<feature type="region of interest" description="Disordered" evidence="3">
    <location>
        <begin position="822"/>
        <end position="845"/>
    </location>
</feature>
<feature type="compositionally biased region" description="Basic and acidic residues" evidence="3">
    <location>
        <begin position="23"/>
        <end position="34"/>
    </location>
</feature>
<feature type="coiled-coil region" evidence="2">
    <location>
        <begin position="1421"/>
        <end position="1526"/>
    </location>
</feature>
<feature type="coiled-coil region" evidence="2">
    <location>
        <begin position="1231"/>
        <end position="1258"/>
    </location>
</feature>